<proteinExistence type="predicted"/>
<organism evidence="2 3">
    <name type="scientific">Parachlamydia acanthamoebae</name>
    <dbReference type="NCBI Taxonomy" id="83552"/>
    <lineage>
        <taxon>Bacteria</taxon>
        <taxon>Pseudomonadati</taxon>
        <taxon>Chlamydiota</taxon>
        <taxon>Chlamydiia</taxon>
        <taxon>Parachlamydiales</taxon>
        <taxon>Parachlamydiaceae</taxon>
        <taxon>Parachlamydia</taxon>
    </lineage>
</organism>
<evidence type="ECO:0000313" key="3">
    <source>
        <dbReference type="Proteomes" id="UP000031307"/>
    </source>
</evidence>
<comment type="caution">
    <text evidence="2">The sequence shown here is derived from an EMBL/GenBank/DDBJ whole genome shotgun (WGS) entry which is preliminary data.</text>
</comment>
<feature type="signal peptide" evidence="1">
    <location>
        <begin position="1"/>
        <end position="26"/>
    </location>
</feature>
<keyword evidence="1" id="KW-0732">Signal</keyword>
<protein>
    <submittedName>
        <fullName evidence="2">Uncharacterized protein</fullName>
    </submittedName>
</protein>
<dbReference type="AlphaFoldDB" id="A0A0C1E968"/>
<dbReference type="PATRIC" id="fig|83552.4.peg.2261"/>
<evidence type="ECO:0000313" key="2">
    <source>
        <dbReference type="EMBL" id="KIA76613.1"/>
    </source>
</evidence>
<dbReference type="Pfam" id="PF16930">
    <property type="entry name" value="Porin_5"/>
    <property type="match status" value="1"/>
</dbReference>
<gene>
    <name evidence="2" type="ORF">DB43_AA00380</name>
</gene>
<accession>A0A0C1E968</accession>
<name>A0A0C1E968_9BACT</name>
<evidence type="ECO:0000256" key="1">
    <source>
        <dbReference type="SAM" id="SignalP"/>
    </source>
</evidence>
<dbReference type="Proteomes" id="UP000031307">
    <property type="component" value="Unassembled WGS sequence"/>
</dbReference>
<sequence length="480" mass="54624">MEKIMKLFRYLLPLLVALGFTSSAIYADSANDRFGDEARFNEELNERDWDALLDYINTKRTINVAEKATNLTISGDVRTEWRHIQEKRLGQNLRGHGRKLPGDCKRDCNDEFNVICHDEDDCHCEPISRDDYDIEANLFVEYSCDNTWGVIQLQFDNAAGIDGTSRKCPAAREGLHGSGFGDSINLKRAYLGYNLYCCEGTRFDIEIGRRPLYTIFDSNVQFLNRFDGILVKYDSNCEYFADWYLHMGAFIVDEKVNHSAFVSELGLLDVCDSGFDFKYSFITWKKHWWNNGGRNRCDVTDARGSRFCVSQFTTYYHLEPEMLCAPAQFYGAVLWNTAARKKSPIFTGVQGCESGSGSDSSERSGGHHKRENFAWYAGFTLGDVICEGDWSVDVQYQYVEARAVPDEDVSGIGRGNVLNESVNVAGRGNTNFKGWRLQGLYAVTDNLSLDARVQWSTQIKKRIGGKHSYSEYRLQAIYAF</sequence>
<dbReference type="EMBL" id="JSAM01000111">
    <property type="protein sequence ID" value="KIA76613.1"/>
    <property type="molecule type" value="Genomic_DNA"/>
</dbReference>
<dbReference type="InterPro" id="IPR032638">
    <property type="entry name" value="Porin_5"/>
</dbReference>
<feature type="chain" id="PRO_5002149172" evidence="1">
    <location>
        <begin position="27"/>
        <end position="480"/>
    </location>
</feature>
<reference evidence="2 3" key="1">
    <citation type="journal article" date="2014" name="Mol. Biol. Evol.">
        <title>Massive expansion of Ubiquitination-related gene families within the Chlamydiae.</title>
        <authorList>
            <person name="Domman D."/>
            <person name="Collingro A."/>
            <person name="Lagkouvardos I."/>
            <person name="Gehre L."/>
            <person name="Weinmaier T."/>
            <person name="Rattei T."/>
            <person name="Subtil A."/>
            <person name="Horn M."/>
        </authorList>
    </citation>
    <scope>NUCLEOTIDE SEQUENCE [LARGE SCALE GENOMIC DNA]</scope>
    <source>
        <strain evidence="2 3">OEW1</strain>
    </source>
</reference>